<protein>
    <submittedName>
        <fullName evidence="7">LysR family transcriptional regulator</fullName>
    </submittedName>
</protein>
<dbReference type="EMBL" id="JPQT01000101">
    <property type="protein sequence ID" value="KFE51804.1"/>
    <property type="molecule type" value="Genomic_DNA"/>
</dbReference>
<dbReference type="Proteomes" id="UP000028643">
    <property type="component" value="Unassembled WGS sequence"/>
</dbReference>
<dbReference type="GO" id="GO:0003700">
    <property type="term" value="F:DNA-binding transcription factor activity"/>
    <property type="evidence" value="ECO:0007669"/>
    <property type="project" value="InterPro"/>
</dbReference>
<evidence type="ECO:0000313" key="7">
    <source>
        <dbReference type="EMBL" id="KFE51804.1"/>
    </source>
</evidence>
<dbReference type="Gene3D" id="1.10.10.10">
    <property type="entry name" value="Winged helix-like DNA-binding domain superfamily/Winged helix DNA-binding domain"/>
    <property type="match status" value="1"/>
</dbReference>
<sequence length="308" mass="34774">MEKLRRRLPPLNGLVIFEAAARLLSFTAAANEICITQAAVSRQIRQVENFLGHDLFAREHRRVSLTPTGRRLYAAVDHGLEGIAQTANDIRSGTQEALTITATIGFSTYWLMPRLEAFQEAHPEVPIRILALDREVDLREEQIDVAFTCGDEGQSQHIRMTRLFDENMVPLCSPAYLQGKRIESLAQLVVERLLHLDHEHWRGFNWPVVDWSTWLSQMGYEGPPPPSRFAYNNYAQQIQATLAGRGIGLACVGMLKSYIDSGQLVQPMVLEHRTARGYYMAINDASSNLVALKAFEAWWDRTTTGHVS</sequence>
<evidence type="ECO:0000256" key="4">
    <source>
        <dbReference type="ARBA" id="ARBA00023159"/>
    </source>
</evidence>
<dbReference type="PRINTS" id="PR00039">
    <property type="entry name" value="HTHLYSR"/>
</dbReference>
<dbReference type="SUPFAM" id="SSF53850">
    <property type="entry name" value="Periplasmic binding protein-like II"/>
    <property type="match status" value="1"/>
</dbReference>
<proteinExistence type="inferred from homology"/>
<keyword evidence="3" id="KW-0238">DNA-binding</keyword>
<dbReference type="InterPro" id="IPR000847">
    <property type="entry name" value="LysR_HTH_N"/>
</dbReference>
<dbReference type="SUPFAM" id="SSF46785">
    <property type="entry name" value="Winged helix' DNA-binding domain"/>
    <property type="match status" value="1"/>
</dbReference>
<dbReference type="PANTHER" id="PTHR30537:SF26">
    <property type="entry name" value="GLYCINE CLEAVAGE SYSTEM TRANSCRIPTIONAL ACTIVATOR"/>
    <property type="match status" value="1"/>
</dbReference>
<keyword evidence="4" id="KW-0010">Activator</keyword>
<keyword evidence="5" id="KW-0804">Transcription</keyword>
<dbReference type="Pfam" id="PF00126">
    <property type="entry name" value="HTH_1"/>
    <property type="match status" value="1"/>
</dbReference>
<dbReference type="InterPro" id="IPR058163">
    <property type="entry name" value="LysR-type_TF_proteobact-type"/>
</dbReference>
<dbReference type="PATRIC" id="fig|317.174.peg.2382"/>
<keyword evidence="2" id="KW-0805">Transcription regulation</keyword>
<dbReference type="PROSITE" id="PS50931">
    <property type="entry name" value="HTH_LYSR"/>
    <property type="match status" value="1"/>
</dbReference>
<dbReference type="GO" id="GO:0009891">
    <property type="term" value="P:positive regulation of biosynthetic process"/>
    <property type="evidence" value="ECO:0007669"/>
    <property type="project" value="UniProtKB-ARBA"/>
</dbReference>
<gene>
    <name evidence="7" type="ORF">IV02_11585</name>
</gene>
<evidence type="ECO:0000259" key="6">
    <source>
        <dbReference type="PROSITE" id="PS50931"/>
    </source>
</evidence>
<comment type="similarity">
    <text evidence="1">Belongs to the LysR transcriptional regulatory family.</text>
</comment>
<evidence type="ECO:0000313" key="8">
    <source>
        <dbReference type="Proteomes" id="UP000028643"/>
    </source>
</evidence>
<comment type="caution">
    <text evidence="7">The sequence shown here is derived from an EMBL/GenBank/DDBJ whole genome shotgun (WGS) entry which is preliminary data.</text>
</comment>
<dbReference type="FunFam" id="1.10.10.10:FF:000038">
    <property type="entry name" value="Glycine cleavage system transcriptional activator"/>
    <property type="match status" value="1"/>
</dbReference>
<dbReference type="InterPro" id="IPR005119">
    <property type="entry name" value="LysR_subst-bd"/>
</dbReference>
<name>A0A085V8P1_PSESX</name>
<evidence type="ECO:0000256" key="2">
    <source>
        <dbReference type="ARBA" id="ARBA00023015"/>
    </source>
</evidence>
<dbReference type="RefSeq" id="WP_047574817.1">
    <property type="nucleotide sequence ID" value="NZ_JPQT01000101.1"/>
</dbReference>
<evidence type="ECO:0000256" key="1">
    <source>
        <dbReference type="ARBA" id="ARBA00009437"/>
    </source>
</evidence>
<dbReference type="InterPro" id="IPR036388">
    <property type="entry name" value="WH-like_DNA-bd_sf"/>
</dbReference>
<dbReference type="GO" id="GO:0006351">
    <property type="term" value="P:DNA-templated transcription"/>
    <property type="evidence" value="ECO:0007669"/>
    <property type="project" value="TreeGrafter"/>
</dbReference>
<evidence type="ECO:0000256" key="5">
    <source>
        <dbReference type="ARBA" id="ARBA00023163"/>
    </source>
</evidence>
<dbReference type="PANTHER" id="PTHR30537">
    <property type="entry name" value="HTH-TYPE TRANSCRIPTIONAL REGULATOR"/>
    <property type="match status" value="1"/>
</dbReference>
<dbReference type="Pfam" id="PF03466">
    <property type="entry name" value="LysR_substrate"/>
    <property type="match status" value="1"/>
</dbReference>
<organism evidence="7 8">
    <name type="scientific">Pseudomonas syringae</name>
    <dbReference type="NCBI Taxonomy" id="317"/>
    <lineage>
        <taxon>Bacteria</taxon>
        <taxon>Pseudomonadati</taxon>
        <taxon>Pseudomonadota</taxon>
        <taxon>Gammaproteobacteria</taxon>
        <taxon>Pseudomonadales</taxon>
        <taxon>Pseudomonadaceae</taxon>
        <taxon>Pseudomonas</taxon>
    </lineage>
</organism>
<dbReference type="InterPro" id="IPR036390">
    <property type="entry name" value="WH_DNA-bd_sf"/>
</dbReference>
<accession>A0A085V8P1</accession>
<evidence type="ECO:0000256" key="3">
    <source>
        <dbReference type="ARBA" id="ARBA00023125"/>
    </source>
</evidence>
<dbReference type="Gene3D" id="3.40.190.10">
    <property type="entry name" value="Periplasmic binding protein-like II"/>
    <property type="match status" value="2"/>
</dbReference>
<dbReference type="GO" id="GO:0043565">
    <property type="term" value="F:sequence-specific DNA binding"/>
    <property type="evidence" value="ECO:0007669"/>
    <property type="project" value="TreeGrafter"/>
</dbReference>
<reference evidence="7 8" key="1">
    <citation type="submission" date="2014-07" db="EMBL/GenBank/DDBJ databases">
        <title>Draft Genome Sequences of Environmental Pseudomonas syringae strains.</title>
        <authorList>
            <person name="Baltrus D.A."/>
            <person name="Berge O."/>
            <person name="Morris C."/>
        </authorList>
    </citation>
    <scope>NUCLEOTIDE SEQUENCE [LARGE SCALE GENOMIC DNA]</scope>
    <source>
        <strain evidence="7 8">CEB003</strain>
    </source>
</reference>
<feature type="domain" description="HTH lysR-type" evidence="6">
    <location>
        <begin position="9"/>
        <end position="66"/>
    </location>
</feature>
<dbReference type="AlphaFoldDB" id="A0A085V8P1"/>